<accession>A0A7X9X4D3</accession>
<feature type="domain" description="Glycosyltransferase 2-like" evidence="1">
    <location>
        <begin position="442"/>
        <end position="563"/>
    </location>
</feature>
<dbReference type="InterPro" id="IPR001173">
    <property type="entry name" value="Glyco_trans_2-like"/>
</dbReference>
<dbReference type="CDD" id="cd04184">
    <property type="entry name" value="GT2_RfbC_Mx_like"/>
    <property type="match status" value="1"/>
</dbReference>
<dbReference type="InterPro" id="IPR029044">
    <property type="entry name" value="Nucleotide-diphossugar_trans"/>
</dbReference>
<reference evidence="2 3" key="1">
    <citation type="submission" date="2020-04" db="EMBL/GenBank/DDBJ databases">
        <title>Paraburkholderia sp. G-4-1-8 isolated from soil.</title>
        <authorList>
            <person name="Dahal R.H."/>
        </authorList>
    </citation>
    <scope>NUCLEOTIDE SEQUENCE [LARGE SCALE GENOMIC DNA]</scope>
    <source>
        <strain evidence="2 3">G-4-1-8</strain>
    </source>
</reference>
<evidence type="ECO:0000313" key="2">
    <source>
        <dbReference type="EMBL" id="NML30852.1"/>
    </source>
</evidence>
<dbReference type="AlphaFoldDB" id="A0A7X9X4D3"/>
<gene>
    <name evidence="2" type="ORF">HHL14_08390</name>
</gene>
<dbReference type="GO" id="GO:0016757">
    <property type="term" value="F:glycosyltransferase activity"/>
    <property type="evidence" value="ECO:0007669"/>
    <property type="project" value="UniProtKB-KW"/>
</dbReference>
<feature type="domain" description="Glycosyltransferase 2-like" evidence="1">
    <location>
        <begin position="181"/>
        <end position="341"/>
    </location>
</feature>
<keyword evidence="3" id="KW-1185">Reference proteome</keyword>
<evidence type="ECO:0000259" key="1">
    <source>
        <dbReference type="Pfam" id="PF00535"/>
    </source>
</evidence>
<dbReference type="EMBL" id="JABBFZ010000003">
    <property type="protein sequence ID" value="NML30852.1"/>
    <property type="molecule type" value="Genomic_DNA"/>
</dbReference>
<organism evidence="2 3">
    <name type="scientific">Paraburkholderia antibiotica</name>
    <dbReference type="NCBI Taxonomy" id="2728839"/>
    <lineage>
        <taxon>Bacteria</taxon>
        <taxon>Pseudomonadati</taxon>
        <taxon>Pseudomonadota</taxon>
        <taxon>Betaproteobacteria</taxon>
        <taxon>Burkholderiales</taxon>
        <taxon>Burkholderiaceae</taxon>
        <taxon>Paraburkholderia</taxon>
    </lineage>
</organism>
<dbReference type="Gene3D" id="3.90.550.10">
    <property type="entry name" value="Spore Coat Polysaccharide Biosynthesis Protein SpsA, Chain A"/>
    <property type="match status" value="2"/>
</dbReference>
<dbReference type="CDD" id="cd04186">
    <property type="entry name" value="GT_2_like_c"/>
    <property type="match status" value="1"/>
</dbReference>
<dbReference type="PANTHER" id="PTHR43179">
    <property type="entry name" value="RHAMNOSYLTRANSFERASE WBBL"/>
    <property type="match status" value="1"/>
</dbReference>
<keyword evidence="2" id="KW-0808">Transferase</keyword>
<dbReference type="Pfam" id="PF00535">
    <property type="entry name" value="Glycos_transf_2"/>
    <property type="match status" value="2"/>
</dbReference>
<sequence>MKLELQPLNNVEALSGSEYQWNATTNDPQFGIVNWELMRGRTVHLSFSLVTGKVPKTPCLLYVDKGDGMSEQGATWLRVDADGKVDQTISFPWTLRAVRFDPLAFPGPFSLKDFELSVDEASLPFGEADEAALAQADAVAAPGTPLAATYENWIAINEVSPERYPSLAEAAREWQHQPLISLVMPTYNSPAEYLRKALDSVIAQVYTNWEFCIADDKSTQPHVKEILDEYAARDPRIKVVYRPTNGHISAATNSALDLVSGEFTGLLDHDDELHPLALYYVAELIQHHPQAALIYSDEDKITVEGKRYDAYFKCDFNYDLFLSQNMISHFGVYRTSVLREIGGFREGLEGSQDYDLALRVLEAAGPQAIHHIPRVLYHWRVLPESTASSADAKPYAVIAATRAIDEHLKRSNIAAKVQAADDAVMYQRIIYSLPKQEPSVEIIIPTRDGADLVKQCVDSIRERTTYGNYLITIIDNGSQKPETFELFKSYENDARIRVVRDDSPFNYSALNNRVAMASQCELVCLLNNDIEVITPEWLSELVSIALQDNVGAVGAKLLYPDDTVQHAGVFLGMGGLAGHGHKYLPRNAPGYFSRAVLRNAVSAVTAACLVIRTSIFREVNGLDEDLVIAFNDVDFCLRVREAGYRNVWTPFAELYHHESASRGYEDTPEKMARFVEEIDYVKKRWGDALWNDPFYSPNLSIDSTEFVMTMSPRLPKFK</sequence>
<dbReference type="SUPFAM" id="SSF53448">
    <property type="entry name" value="Nucleotide-diphospho-sugar transferases"/>
    <property type="match status" value="2"/>
</dbReference>
<evidence type="ECO:0000313" key="3">
    <source>
        <dbReference type="Proteomes" id="UP000583127"/>
    </source>
</evidence>
<dbReference type="PANTHER" id="PTHR43179:SF7">
    <property type="entry name" value="RHAMNOSYLTRANSFERASE WBBL"/>
    <property type="match status" value="1"/>
</dbReference>
<name>A0A7X9X4D3_9BURK</name>
<protein>
    <submittedName>
        <fullName evidence="2">Glycosyltransferase family 2 protein</fullName>
    </submittedName>
</protein>
<proteinExistence type="predicted"/>
<comment type="caution">
    <text evidence="2">The sequence shown here is derived from an EMBL/GenBank/DDBJ whole genome shotgun (WGS) entry which is preliminary data.</text>
</comment>
<dbReference type="Proteomes" id="UP000583127">
    <property type="component" value="Unassembled WGS sequence"/>
</dbReference>